<protein>
    <recommendedName>
        <fullName evidence="2">Glycosyltransferase 61 catalytic domain-containing protein</fullName>
    </recommendedName>
</protein>
<proteinExistence type="predicted"/>
<gene>
    <name evidence="3" type="ORF">EV420DRAFT_25662</name>
</gene>
<sequence length="524" mass="59613">MHCPFCLLFSSRYHGTTIPIVTFVSINVILLSGTIYLNFHNIIGRYLAPQYQVQPLRAISQSARLSEVKPYTYADFLPLSTSEDHSLVRSTAWVPLSLSECTFGMPGHYAPCVAQRLEQKVLYAEELLYPSFEIRQPYFASEAHKERWKGAAMRIIERGVLQNDGWLVYKGQSGHNFVFENVSYRHSDVYDRWSADSCMSSLVSSDGLKIFDPLELLGRSKPPTIYRNAMIASSPNLSSFQHHLDRITHIVTQGAHLTLGSDLPYVITGRQGNQFVQQLWERLGFDDEHVLHSVNTDVYAENMIFSCRAVSVHPFLSLRTLEAFAIDSMKESSTRNKIMYIIRFNIHAKNGGRRVLNEYALLDAIHALLAERGKGEELIVFDETQYGSLSEIFDYFNENVMAVVGPHGGAMYHHRWAARGTLVIEMMPTTFTSMEIYEEAPVLSQTYAALVVEPSSPGGRDMIINPEDVTKLLREHLGIPMKRPRHAKHMGYLVVEETDQPDDDHLAEDPLRASYQWREKELGF</sequence>
<comment type="caution">
    <text evidence="3">The sequence shown here is derived from an EMBL/GenBank/DDBJ whole genome shotgun (WGS) entry which is preliminary data.</text>
</comment>
<accession>A0AA39U8C2</accession>
<dbReference type="InterPro" id="IPR049625">
    <property type="entry name" value="Glyco_transf_61_cat"/>
</dbReference>
<name>A0AA39U8C2_ARMTA</name>
<dbReference type="RefSeq" id="XP_060339143.1">
    <property type="nucleotide sequence ID" value="XM_060481444.1"/>
</dbReference>
<organism evidence="3 4">
    <name type="scientific">Armillaria tabescens</name>
    <name type="common">Ringless honey mushroom</name>
    <name type="synonym">Agaricus tabescens</name>
    <dbReference type="NCBI Taxonomy" id="1929756"/>
    <lineage>
        <taxon>Eukaryota</taxon>
        <taxon>Fungi</taxon>
        <taxon>Dikarya</taxon>
        <taxon>Basidiomycota</taxon>
        <taxon>Agaricomycotina</taxon>
        <taxon>Agaricomycetes</taxon>
        <taxon>Agaricomycetidae</taxon>
        <taxon>Agaricales</taxon>
        <taxon>Marasmiineae</taxon>
        <taxon>Physalacriaceae</taxon>
        <taxon>Desarmillaria</taxon>
    </lineage>
</organism>
<keyword evidence="1" id="KW-0472">Membrane</keyword>
<dbReference type="GO" id="GO:0016757">
    <property type="term" value="F:glycosyltransferase activity"/>
    <property type="evidence" value="ECO:0007669"/>
    <property type="project" value="InterPro"/>
</dbReference>
<reference evidence="3" key="1">
    <citation type="submission" date="2023-06" db="EMBL/GenBank/DDBJ databases">
        <authorList>
            <consortium name="Lawrence Berkeley National Laboratory"/>
            <person name="Ahrendt S."/>
            <person name="Sahu N."/>
            <person name="Indic B."/>
            <person name="Wong-Bajracharya J."/>
            <person name="Merenyi Z."/>
            <person name="Ke H.-M."/>
            <person name="Monk M."/>
            <person name="Kocsube S."/>
            <person name="Drula E."/>
            <person name="Lipzen A."/>
            <person name="Balint B."/>
            <person name="Henrissat B."/>
            <person name="Andreopoulos B."/>
            <person name="Martin F.M."/>
            <person name="Harder C.B."/>
            <person name="Rigling D."/>
            <person name="Ford K.L."/>
            <person name="Foster G.D."/>
            <person name="Pangilinan J."/>
            <person name="Papanicolaou A."/>
            <person name="Barry K."/>
            <person name="LaButti K."/>
            <person name="Viragh M."/>
            <person name="Koriabine M."/>
            <person name="Yan M."/>
            <person name="Riley R."/>
            <person name="Champramary S."/>
            <person name="Plett K.L."/>
            <person name="Tsai I.J."/>
            <person name="Slot J."/>
            <person name="Sipos G."/>
            <person name="Plett J."/>
            <person name="Nagy L.G."/>
            <person name="Grigoriev I.V."/>
        </authorList>
    </citation>
    <scope>NUCLEOTIDE SEQUENCE</scope>
    <source>
        <strain evidence="3">CCBAS 213</strain>
    </source>
</reference>
<dbReference type="GeneID" id="85364992"/>
<dbReference type="Proteomes" id="UP001175211">
    <property type="component" value="Unassembled WGS sequence"/>
</dbReference>
<evidence type="ECO:0000313" key="4">
    <source>
        <dbReference type="Proteomes" id="UP001175211"/>
    </source>
</evidence>
<evidence type="ECO:0000313" key="3">
    <source>
        <dbReference type="EMBL" id="KAK0469350.1"/>
    </source>
</evidence>
<keyword evidence="4" id="KW-1185">Reference proteome</keyword>
<dbReference type="Pfam" id="PF04577">
    <property type="entry name" value="Glyco_transf_61"/>
    <property type="match status" value="1"/>
</dbReference>
<dbReference type="AlphaFoldDB" id="A0AA39U8C2"/>
<keyword evidence="1" id="KW-0812">Transmembrane</keyword>
<feature type="transmembrane region" description="Helical" evidence="1">
    <location>
        <begin position="20"/>
        <end position="39"/>
    </location>
</feature>
<evidence type="ECO:0000256" key="1">
    <source>
        <dbReference type="SAM" id="Phobius"/>
    </source>
</evidence>
<keyword evidence="1" id="KW-1133">Transmembrane helix</keyword>
<feature type="domain" description="Glycosyltransferase 61 catalytic" evidence="2">
    <location>
        <begin position="273"/>
        <end position="424"/>
    </location>
</feature>
<evidence type="ECO:0000259" key="2">
    <source>
        <dbReference type="Pfam" id="PF04577"/>
    </source>
</evidence>
<dbReference type="EMBL" id="JAUEPS010000001">
    <property type="protein sequence ID" value="KAK0469350.1"/>
    <property type="molecule type" value="Genomic_DNA"/>
</dbReference>